<comment type="caution">
    <text evidence="3">The sequence shown here is derived from an EMBL/GenBank/DDBJ whole genome shotgun (WGS) entry which is preliminary data.</text>
</comment>
<dbReference type="AlphaFoldDB" id="A0AAD7FLR9"/>
<accession>A0AAD7FLR9</accession>
<dbReference type="EMBL" id="JARKIF010000011">
    <property type="protein sequence ID" value="KAJ7626975.1"/>
    <property type="molecule type" value="Genomic_DNA"/>
</dbReference>
<dbReference type="InterPro" id="IPR007111">
    <property type="entry name" value="NACHT_NTPase"/>
</dbReference>
<dbReference type="Pfam" id="PF24883">
    <property type="entry name" value="NPHP3_N"/>
    <property type="match status" value="1"/>
</dbReference>
<feature type="domain" description="NACHT" evidence="2">
    <location>
        <begin position="116"/>
        <end position="274"/>
    </location>
</feature>
<evidence type="ECO:0000259" key="2">
    <source>
        <dbReference type="PROSITE" id="PS50837"/>
    </source>
</evidence>
<keyword evidence="4" id="KW-1185">Reference proteome</keyword>
<dbReference type="Gene3D" id="3.40.50.300">
    <property type="entry name" value="P-loop containing nucleotide triphosphate hydrolases"/>
    <property type="match status" value="1"/>
</dbReference>
<dbReference type="Proteomes" id="UP001221142">
    <property type="component" value="Unassembled WGS sequence"/>
</dbReference>
<evidence type="ECO:0000313" key="3">
    <source>
        <dbReference type="EMBL" id="KAJ7626975.1"/>
    </source>
</evidence>
<protein>
    <recommendedName>
        <fullName evidence="2">NACHT domain-containing protein</fullName>
    </recommendedName>
</protein>
<dbReference type="PANTHER" id="PTHR10039:SF14">
    <property type="entry name" value="NACHT DOMAIN-CONTAINING PROTEIN"/>
    <property type="match status" value="1"/>
</dbReference>
<dbReference type="PANTHER" id="PTHR10039">
    <property type="entry name" value="AMELOGENIN"/>
    <property type="match status" value="1"/>
</dbReference>
<dbReference type="SUPFAM" id="SSF52540">
    <property type="entry name" value="P-loop containing nucleoside triphosphate hydrolases"/>
    <property type="match status" value="1"/>
</dbReference>
<proteinExistence type="predicted"/>
<organism evidence="3 4">
    <name type="scientific">Roridomyces roridus</name>
    <dbReference type="NCBI Taxonomy" id="1738132"/>
    <lineage>
        <taxon>Eukaryota</taxon>
        <taxon>Fungi</taxon>
        <taxon>Dikarya</taxon>
        <taxon>Basidiomycota</taxon>
        <taxon>Agaricomycotina</taxon>
        <taxon>Agaricomycetes</taxon>
        <taxon>Agaricomycetidae</taxon>
        <taxon>Agaricales</taxon>
        <taxon>Marasmiineae</taxon>
        <taxon>Mycenaceae</taxon>
        <taxon>Roridomyces</taxon>
    </lineage>
</organism>
<dbReference type="PROSITE" id="PS50837">
    <property type="entry name" value="NACHT"/>
    <property type="match status" value="1"/>
</dbReference>
<evidence type="ECO:0000256" key="1">
    <source>
        <dbReference type="ARBA" id="ARBA00022737"/>
    </source>
</evidence>
<dbReference type="InterPro" id="IPR056884">
    <property type="entry name" value="NPHP3-like_N"/>
</dbReference>
<reference evidence="3" key="1">
    <citation type="submission" date="2023-03" db="EMBL/GenBank/DDBJ databases">
        <title>Massive genome expansion in bonnet fungi (Mycena s.s.) driven by repeated elements and novel gene families across ecological guilds.</title>
        <authorList>
            <consortium name="Lawrence Berkeley National Laboratory"/>
            <person name="Harder C.B."/>
            <person name="Miyauchi S."/>
            <person name="Viragh M."/>
            <person name="Kuo A."/>
            <person name="Thoen E."/>
            <person name="Andreopoulos B."/>
            <person name="Lu D."/>
            <person name="Skrede I."/>
            <person name="Drula E."/>
            <person name="Henrissat B."/>
            <person name="Morin E."/>
            <person name="Kohler A."/>
            <person name="Barry K."/>
            <person name="LaButti K."/>
            <person name="Morin E."/>
            <person name="Salamov A."/>
            <person name="Lipzen A."/>
            <person name="Mereny Z."/>
            <person name="Hegedus B."/>
            <person name="Baldrian P."/>
            <person name="Stursova M."/>
            <person name="Weitz H."/>
            <person name="Taylor A."/>
            <person name="Grigoriev I.V."/>
            <person name="Nagy L.G."/>
            <person name="Martin F."/>
            <person name="Kauserud H."/>
        </authorList>
    </citation>
    <scope>NUCLEOTIDE SEQUENCE</scope>
    <source>
        <strain evidence="3">9284</strain>
    </source>
</reference>
<evidence type="ECO:0000313" key="4">
    <source>
        <dbReference type="Proteomes" id="UP001221142"/>
    </source>
</evidence>
<sequence length="274" mass="30525">MDEFEALQERRGIIKILDSDEDVRTIEAAVRRIDGQLQNFQLAVMTSIDKKTYLIGKKADIRREQSTLQILYRATASDASHEAGERFPPPQCHPQTRIEILQQLSEWAATDDPSTRVLWLHGPAGAGKSAIAQTLCQDLAADDRPVASFFFKRGDPSRGESMKLFPTIAYQLAYAVAGFRADLFPRIDGSPHIFKSSLPTQLDKLILKPSHRLPSTPSLVVVIDGLDECTGEKRQQDIVLSIARGLVRNPTPLRFLIASRPEPQIAELFQGPDL</sequence>
<dbReference type="InterPro" id="IPR027417">
    <property type="entry name" value="P-loop_NTPase"/>
</dbReference>
<keyword evidence="1" id="KW-0677">Repeat</keyword>
<name>A0AAD7FLR9_9AGAR</name>
<gene>
    <name evidence="3" type="ORF">FB45DRAFT_57017</name>
</gene>